<dbReference type="PANTHER" id="PTHR47685:SF1">
    <property type="entry name" value="MAGNESIUM TRANSPORT PROTEIN CORA"/>
    <property type="match status" value="1"/>
</dbReference>
<proteinExistence type="predicted"/>
<evidence type="ECO:0000256" key="1">
    <source>
        <dbReference type="ARBA" id="ARBA00004141"/>
    </source>
</evidence>
<keyword evidence="2 7" id="KW-0812">Transmembrane</keyword>
<dbReference type="InterPro" id="IPR045863">
    <property type="entry name" value="CorA_TM1_TM2"/>
</dbReference>
<dbReference type="GO" id="GO:0016020">
    <property type="term" value="C:membrane"/>
    <property type="evidence" value="ECO:0007669"/>
    <property type="project" value="UniProtKB-SubCell"/>
</dbReference>
<organism evidence="8 9">
    <name type="scientific">Botryotinia convoluta</name>
    <dbReference type="NCBI Taxonomy" id="54673"/>
    <lineage>
        <taxon>Eukaryota</taxon>
        <taxon>Fungi</taxon>
        <taxon>Dikarya</taxon>
        <taxon>Ascomycota</taxon>
        <taxon>Pezizomycotina</taxon>
        <taxon>Leotiomycetes</taxon>
        <taxon>Helotiales</taxon>
        <taxon>Sclerotiniaceae</taxon>
        <taxon>Botryotinia</taxon>
    </lineage>
</organism>
<evidence type="ECO:0000256" key="4">
    <source>
        <dbReference type="ARBA" id="ARBA00023136"/>
    </source>
</evidence>
<dbReference type="PANTHER" id="PTHR47685">
    <property type="entry name" value="MAGNESIUM TRANSPORT PROTEIN CORA"/>
    <property type="match status" value="1"/>
</dbReference>
<gene>
    <name evidence="8" type="ORF">BCON_0017g00180</name>
</gene>
<feature type="coiled-coil region" evidence="5">
    <location>
        <begin position="741"/>
        <end position="771"/>
    </location>
</feature>
<evidence type="ECO:0000256" key="6">
    <source>
        <dbReference type="SAM" id="MobiDB-lite"/>
    </source>
</evidence>
<evidence type="ECO:0000313" key="8">
    <source>
        <dbReference type="EMBL" id="TGO62777.1"/>
    </source>
</evidence>
<dbReference type="GO" id="GO:0046873">
    <property type="term" value="F:metal ion transmembrane transporter activity"/>
    <property type="evidence" value="ECO:0007669"/>
    <property type="project" value="InterPro"/>
</dbReference>
<dbReference type="InterPro" id="IPR050829">
    <property type="entry name" value="CorA_MIT"/>
</dbReference>
<comment type="subcellular location">
    <subcellularLocation>
        <location evidence="1">Membrane</location>
        <topology evidence="1">Multi-pass membrane protein</topology>
    </subcellularLocation>
</comment>
<dbReference type="SUPFAM" id="SSF144083">
    <property type="entry name" value="Magnesium transport protein CorA, transmembrane region"/>
    <property type="match status" value="1"/>
</dbReference>
<dbReference type="EMBL" id="PQXN01000017">
    <property type="protein sequence ID" value="TGO62777.1"/>
    <property type="molecule type" value="Genomic_DNA"/>
</dbReference>
<dbReference type="AlphaFoldDB" id="A0A4Z1J1R7"/>
<feature type="region of interest" description="Disordered" evidence="6">
    <location>
        <begin position="927"/>
        <end position="947"/>
    </location>
</feature>
<keyword evidence="9" id="KW-1185">Reference proteome</keyword>
<dbReference type="Gene3D" id="1.20.58.340">
    <property type="entry name" value="Magnesium transport protein CorA, transmembrane region"/>
    <property type="match status" value="1"/>
</dbReference>
<accession>A0A4Z1J1R7</accession>
<protein>
    <submittedName>
        <fullName evidence="8">Uncharacterized protein</fullName>
    </submittedName>
</protein>
<evidence type="ECO:0000256" key="7">
    <source>
        <dbReference type="SAM" id="Phobius"/>
    </source>
</evidence>
<evidence type="ECO:0000256" key="3">
    <source>
        <dbReference type="ARBA" id="ARBA00022989"/>
    </source>
</evidence>
<dbReference type="Pfam" id="PF01544">
    <property type="entry name" value="CorA"/>
    <property type="match status" value="1"/>
</dbReference>
<keyword evidence="4 7" id="KW-0472">Membrane</keyword>
<dbReference type="InterPro" id="IPR002523">
    <property type="entry name" value="MgTranspt_CorA/ZnTranspt_ZntB"/>
</dbReference>
<evidence type="ECO:0000256" key="2">
    <source>
        <dbReference type="ARBA" id="ARBA00022692"/>
    </source>
</evidence>
<dbReference type="OrthoDB" id="341259at2759"/>
<reference evidence="8 9" key="1">
    <citation type="submission" date="2017-12" db="EMBL/GenBank/DDBJ databases">
        <title>Comparative genomics of Botrytis spp.</title>
        <authorList>
            <person name="Valero-Jimenez C.A."/>
            <person name="Tapia P."/>
            <person name="Veloso J."/>
            <person name="Silva-Moreno E."/>
            <person name="Staats M."/>
            <person name="Valdes J.H."/>
            <person name="Van Kan J.A.L."/>
        </authorList>
    </citation>
    <scope>NUCLEOTIDE SEQUENCE [LARGE SCALE GENOMIC DNA]</scope>
    <source>
        <strain evidence="8 9">MUCL11595</strain>
    </source>
</reference>
<keyword evidence="3 7" id="KW-1133">Transmembrane helix</keyword>
<keyword evidence="5" id="KW-0175">Coiled coil</keyword>
<evidence type="ECO:0000313" key="9">
    <source>
        <dbReference type="Proteomes" id="UP000297527"/>
    </source>
</evidence>
<dbReference type="Proteomes" id="UP000297527">
    <property type="component" value="Unassembled WGS sequence"/>
</dbReference>
<feature type="transmembrane region" description="Helical" evidence="7">
    <location>
        <begin position="838"/>
        <end position="855"/>
    </location>
</feature>
<feature type="transmembrane region" description="Helical" evidence="7">
    <location>
        <begin position="795"/>
        <end position="817"/>
    </location>
</feature>
<sequence length="972" mass="112197">MTGLNPANTGGANGTAALNVDFYDDSTPKKLIDNNDFVSLYLRCRYDRRGDIETGRLHDFEAGLPEGFREKLPEHYGHKIKRELDRIAELRALFVGKKRNLPDIVELKKRKVAWKGNAINSLHANLNSNQTWIDKLKKEQAKLQQEYEAFKNEPTKATQVAKDLETNGQKIRRAENKNRILKEVAKWKSPGDLIAEVEQDVPDDSGYGFSVSKITLEKRQSDRTPKTTSFDQYGIKKYSVSEVLESNGAQDPWARVNTESIRYFHFPANNMKWIEQYKDITMKAKTTDHRHQEFFPGNYGQGSSMALQMIRFMLDTCARTANVFFKMPYLHWEMDRKRAHMANIAKKLTSEHQEKQTRYHIRNKNKLAELVKDNTKKFGFLHKAEVKELTNSDGLAPSGEPKQMIGFRRFFRANAKINVDQNVSGKVTNPWGRYLMQAAKVYEAIDLEPDIKLVHSHLHEQPPFHPRRTLDQSYYFKLENTESRDRDQVVYRGTKERRKIHGNTRVVMVDQLWMYILDEHTIITSFPKRLGRNKPDSSGVHRCIRDRLENIRPGQINSVYDLALLILNECSMVFFDRTKPTDERPEVLDIFADAIGYVSEMKTTAFELFWRHLEQLSGQRLKINPEKARLYLNINPEGVLLREAHDIIEELRMMSRINMQQLQVTQLFSKSLETINGQVEPMQEMTSLLSLMLKELQKKNSSDANGIIQDEISPAGNTLTKINKVMIKHTIDRSLDLVDTISNHHSELHQLENSAREIAEQLRDLLTLKQQQASIIEATASLDRADESVHQGRSIMIFTVITIIFLPLSFMSSIFGMNAVEFTGSSNSVMGIREQFEFMFPISIALTLFFLYLALKAPSPKLIKLPFFLFFPIVILRALWYGFRDKPQKWEGLFLYLHVGSAKEKLGEYYRDMVTDAYQWWPASKAKDMTKPHPKNSDNKEQAATNGESYEEFFLEGDKTKDSAPAIGENIV</sequence>
<name>A0A4Z1J1R7_9HELO</name>
<feature type="compositionally biased region" description="Basic and acidic residues" evidence="6">
    <location>
        <begin position="927"/>
        <end position="941"/>
    </location>
</feature>
<feature type="transmembrane region" description="Helical" evidence="7">
    <location>
        <begin position="867"/>
        <end position="883"/>
    </location>
</feature>
<comment type="caution">
    <text evidence="8">The sequence shown here is derived from an EMBL/GenBank/DDBJ whole genome shotgun (WGS) entry which is preliminary data.</text>
</comment>
<evidence type="ECO:0000256" key="5">
    <source>
        <dbReference type="SAM" id="Coils"/>
    </source>
</evidence>